<keyword evidence="8" id="KW-0816">Tricarboxylic acid cycle</keyword>
<evidence type="ECO:0000256" key="7">
    <source>
        <dbReference type="ARBA" id="ARBA00022448"/>
    </source>
</evidence>
<dbReference type="SUPFAM" id="SSF81343">
    <property type="entry name" value="Fumarate reductase respiratory complex transmembrane subunits"/>
    <property type="match status" value="1"/>
</dbReference>
<dbReference type="RefSeq" id="WP_074254589.1">
    <property type="nucleotide sequence ID" value="NZ_FSRL01000001.1"/>
</dbReference>
<protein>
    <recommendedName>
        <fullName evidence="6">Succinate dehydrogenase hydrophobic membrane anchor subunit</fullName>
    </recommendedName>
</protein>
<dbReference type="Gene3D" id="1.20.1300.10">
    <property type="entry name" value="Fumarate reductase/succinate dehydrogenase, transmembrane subunit"/>
    <property type="match status" value="1"/>
</dbReference>
<dbReference type="GO" id="GO:0020037">
    <property type="term" value="F:heme binding"/>
    <property type="evidence" value="ECO:0007669"/>
    <property type="project" value="InterPro"/>
</dbReference>
<dbReference type="GO" id="GO:0046872">
    <property type="term" value="F:metal ion binding"/>
    <property type="evidence" value="ECO:0007669"/>
    <property type="project" value="UniProtKB-KW"/>
</dbReference>
<dbReference type="GO" id="GO:0016020">
    <property type="term" value="C:membrane"/>
    <property type="evidence" value="ECO:0007669"/>
    <property type="project" value="UniProtKB-SubCell"/>
</dbReference>
<evidence type="ECO:0000313" key="18">
    <source>
        <dbReference type="Proteomes" id="UP000184932"/>
    </source>
</evidence>
<evidence type="ECO:0000256" key="3">
    <source>
        <dbReference type="ARBA" id="ARBA00004141"/>
    </source>
</evidence>
<evidence type="ECO:0000256" key="1">
    <source>
        <dbReference type="ARBA" id="ARBA00001971"/>
    </source>
</evidence>
<dbReference type="EMBL" id="FSRL01000001">
    <property type="protein sequence ID" value="SIN78746.1"/>
    <property type="molecule type" value="Genomic_DNA"/>
</dbReference>
<evidence type="ECO:0000256" key="6">
    <source>
        <dbReference type="ARBA" id="ARBA00019425"/>
    </source>
</evidence>
<evidence type="ECO:0000256" key="9">
    <source>
        <dbReference type="ARBA" id="ARBA00022617"/>
    </source>
</evidence>
<comment type="subcellular location">
    <subcellularLocation>
        <location evidence="3">Membrane</location>
        <topology evidence="3">Multi-pass membrane protein</topology>
    </subcellularLocation>
</comment>
<dbReference type="AlphaFoldDB" id="A0A1N6E6W7"/>
<evidence type="ECO:0000256" key="14">
    <source>
        <dbReference type="ARBA" id="ARBA00023004"/>
    </source>
</evidence>
<keyword evidence="7" id="KW-0813">Transport</keyword>
<dbReference type="InterPro" id="IPR034804">
    <property type="entry name" value="SQR/QFR_C/D"/>
</dbReference>
<keyword evidence="15 16" id="KW-0472">Membrane</keyword>
<dbReference type="STRING" id="1217970.SAMN05444002_0401"/>
<evidence type="ECO:0000256" key="11">
    <source>
        <dbReference type="ARBA" id="ARBA00022723"/>
    </source>
</evidence>
<evidence type="ECO:0000256" key="4">
    <source>
        <dbReference type="ARBA" id="ARBA00005163"/>
    </source>
</evidence>
<feature type="transmembrane region" description="Helical" evidence="16">
    <location>
        <begin position="55"/>
        <end position="77"/>
    </location>
</feature>
<dbReference type="OrthoDB" id="9809280at2"/>
<dbReference type="Pfam" id="PF01127">
    <property type="entry name" value="Sdh_cyt"/>
    <property type="match status" value="1"/>
</dbReference>
<evidence type="ECO:0000256" key="2">
    <source>
        <dbReference type="ARBA" id="ARBA00004050"/>
    </source>
</evidence>
<dbReference type="GO" id="GO:0006099">
    <property type="term" value="P:tricarboxylic acid cycle"/>
    <property type="evidence" value="ECO:0007669"/>
    <property type="project" value="UniProtKB-UniPathway"/>
</dbReference>
<sequence>MKFVTDRKRATGLGSGSAGTRHHWQMMASSLALVVLVPLFVFTFGAALGRGHADVQSFIANPFVALVLGIGLTAGLLHFKMEIDEAVEDYVHGVKGKLTLIAVSAATWVLIAAGLLALLKLAL</sequence>
<keyword evidence="9" id="KW-0349">Heme</keyword>
<keyword evidence="18" id="KW-1185">Reference proteome</keyword>
<reference evidence="18" key="1">
    <citation type="submission" date="2016-11" db="EMBL/GenBank/DDBJ databases">
        <authorList>
            <person name="Varghese N."/>
            <person name="Submissions S."/>
        </authorList>
    </citation>
    <scope>NUCLEOTIDE SEQUENCE [LARGE SCALE GENOMIC DNA]</scope>
    <source>
        <strain evidence="18">DSM 29440</strain>
    </source>
</reference>
<accession>A0A1N6E6W7</accession>
<dbReference type="InterPro" id="IPR014312">
    <property type="entry name" value="Succ_DH_anchor"/>
</dbReference>
<comment type="subunit">
    <text evidence="5">Part of an enzyme complex containing four subunits: a flavoprotein, an iron-sulfur protein, plus two membrane-anchoring proteins, SdhC and SdhD.</text>
</comment>
<name>A0A1N6E6W7_9RHOB</name>
<evidence type="ECO:0000256" key="10">
    <source>
        <dbReference type="ARBA" id="ARBA00022692"/>
    </source>
</evidence>
<keyword evidence="14" id="KW-0408">Iron</keyword>
<evidence type="ECO:0000256" key="5">
    <source>
        <dbReference type="ARBA" id="ARBA00011558"/>
    </source>
</evidence>
<organism evidence="17 18">
    <name type="scientific">Vannielia litorea</name>
    <dbReference type="NCBI Taxonomy" id="1217970"/>
    <lineage>
        <taxon>Bacteria</taxon>
        <taxon>Pseudomonadati</taxon>
        <taxon>Pseudomonadota</taxon>
        <taxon>Alphaproteobacteria</taxon>
        <taxon>Rhodobacterales</taxon>
        <taxon>Paracoccaceae</taxon>
        <taxon>Vannielia</taxon>
    </lineage>
</organism>
<evidence type="ECO:0000256" key="15">
    <source>
        <dbReference type="ARBA" id="ARBA00023136"/>
    </source>
</evidence>
<proteinExistence type="predicted"/>
<comment type="cofactor">
    <cofactor evidence="1">
        <name>heme</name>
        <dbReference type="ChEBI" id="CHEBI:30413"/>
    </cofactor>
</comment>
<keyword evidence="12" id="KW-0249">Electron transport</keyword>
<dbReference type="UniPathway" id="UPA00223"/>
<gene>
    <name evidence="17" type="ORF">SAMN05444002_0401</name>
</gene>
<evidence type="ECO:0000256" key="16">
    <source>
        <dbReference type="SAM" id="Phobius"/>
    </source>
</evidence>
<dbReference type="InterPro" id="IPR000701">
    <property type="entry name" value="SuccDH_FuR_B_TM-su"/>
</dbReference>
<keyword evidence="10 16" id="KW-0812">Transmembrane</keyword>
<feature type="transmembrane region" description="Helical" evidence="16">
    <location>
        <begin position="98"/>
        <end position="119"/>
    </location>
</feature>
<comment type="function">
    <text evidence="2">Membrane-anchoring subunit of succinate dehydrogenase (SDH).</text>
</comment>
<keyword evidence="11" id="KW-0479">Metal-binding</keyword>
<feature type="transmembrane region" description="Helical" evidence="16">
    <location>
        <begin position="31"/>
        <end position="49"/>
    </location>
</feature>
<evidence type="ECO:0000313" key="17">
    <source>
        <dbReference type="EMBL" id="SIN78746.1"/>
    </source>
</evidence>
<evidence type="ECO:0000256" key="8">
    <source>
        <dbReference type="ARBA" id="ARBA00022532"/>
    </source>
</evidence>
<evidence type="ECO:0000256" key="13">
    <source>
        <dbReference type="ARBA" id="ARBA00022989"/>
    </source>
</evidence>
<dbReference type="NCBIfam" id="TIGR02968">
    <property type="entry name" value="succ_dehyd_anc"/>
    <property type="match status" value="1"/>
</dbReference>
<keyword evidence="13 16" id="KW-1133">Transmembrane helix</keyword>
<comment type="pathway">
    <text evidence="4">Carbohydrate metabolism; tricarboxylic acid cycle.</text>
</comment>
<dbReference type="Proteomes" id="UP000184932">
    <property type="component" value="Unassembled WGS sequence"/>
</dbReference>
<evidence type="ECO:0000256" key="12">
    <source>
        <dbReference type="ARBA" id="ARBA00022982"/>
    </source>
</evidence>
<dbReference type="CDD" id="cd03495">
    <property type="entry name" value="SQR_TypeC_SdhD_like"/>
    <property type="match status" value="1"/>
</dbReference>